<dbReference type="InterPro" id="IPR025178">
    <property type="entry name" value="Lnb_N"/>
</dbReference>
<accession>A0A6N4QZ91</accession>
<proteinExistence type="predicted"/>
<evidence type="ECO:0000313" key="4">
    <source>
        <dbReference type="EMBL" id="TGL82864.1"/>
    </source>
</evidence>
<feature type="domain" description="Lnb N-terminal periplasmic" evidence="1">
    <location>
        <begin position="146"/>
        <end position="317"/>
    </location>
</feature>
<feature type="domain" description="DUF7843" evidence="3">
    <location>
        <begin position="48"/>
        <end position="129"/>
    </location>
</feature>
<evidence type="ECO:0000259" key="3">
    <source>
        <dbReference type="Pfam" id="PF25225"/>
    </source>
</evidence>
<dbReference type="InterPro" id="IPR057165">
    <property type="entry name" value="DUF7843"/>
</dbReference>
<evidence type="ECO:0000259" key="1">
    <source>
        <dbReference type="Pfam" id="PF13387"/>
    </source>
</evidence>
<dbReference type="Pfam" id="PF13387">
    <property type="entry name" value="Lnb_N"/>
    <property type="match status" value="1"/>
</dbReference>
<dbReference type="Proteomes" id="UP000297613">
    <property type="component" value="Unassembled WGS sequence"/>
</dbReference>
<organism evidence="4 5">
    <name type="scientific">Leptospira yasudae</name>
    <dbReference type="NCBI Taxonomy" id="2202201"/>
    <lineage>
        <taxon>Bacteria</taxon>
        <taxon>Pseudomonadati</taxon>
        <taxon>Spirochaetota</taxon>
        <taxon>Spirochaetia</taxon>
        <taxon>Leptospirales</taxon>
        <taxon>Leptospiraceae</taxon>
        <taxon>Leptospira</taxon>
    </lineage>
</organism>
<feature type="domain" description="DUF7840" evidence="2">
    <location>
        <begin position="423"/>
        <end position="680"/>
    </location>
</feature>
<evidence type="ECO:0000313" key="5">
    <source>
        <dbReference type="Proteomes" id="UP000297613"/>
    </source>
</evidence>
<dbReference type="InterPro" id="IPR057162">
    <property type="entry name" value="DUF7840"/>
</dbReference>
<dbReference type="Pfam" id="PF25222">
    <property type="entry name" value="DUF7840"/>
    <property type="match status" value="1"/>
</dbReference>
<dbReference type="Pfam" id="PF25225">
    <property type="entry name" value="DUF7843"/>
    <property type="match status" value="1"/>
</dbReference>
<dbReference type="AlphaFoldDB" id="A0A6N4QZ91"/>
<evidence type="ECO:0000259" key="2">
    <source>
        <dbReference type="Pfam" id="PF25222"/>
    </source>
</evidence>
<dbReference type="RefSeq" id="WP_135572208.1">
    <property type="nucleotide sequence ID" value="NZ_RQGK01000034.1"/>
</dbReference>
<comment type="caution">
    <text evidence="4">The sequence shown here is derived from an EMBL/GenBank/DDBJ whole genome shotgun (WGS) entry which is preliminary data.</text>
</comment>
<reference evidence="4 5" key="1">
    <citation type="journal article" date="2019" name="PLoS Negl. Trop. Dis.">
        <title>Revisiting the worldwide diversity of Leptospira species in the environment.</title>
        <authorList>
            <person name="Vincent A.T."/>
            <person name="Schiettekatte O."/>
            <person name="Bourhy P."/>
            <person name="Veyrier F.J."/>
            <person name="Picardeau M."/>
        </authorList>
    </citation>
    <scope>NUCLEOTIDE SEQUENCE [LARGE SCALE GENOMIC DNA]</scope>
    <source>
        <strain evidence="4 5">201702445</strain>
    </source>
</reference>
<protein>
    <submittedName>
        <fullName evidence="4">DUF4105 domain-containing protein</fullName>
    </submittedName>
</protein>
<sequence length="682" mass="78703">MLFPLLKPDRTKVFILLILLFIFPGLLFSQESIGTRIKEYQELANSKNLDQARYWRLLLHYRDPLFFGKPKSETDGLDFFVSPNGKTDPKEELLSTIHAFFKEPSSEEIDETKLHPLCKYPERFRWLDSHLHFDQSLLPKLNCNRYKNWINALDPSSIKLIFASFYLNNPASLFGHNLLKIGSANTAQSEILDYAVNFAANNPPEDSALAYTFKGLAGGYPGYFSIFPYYYKINEYNDIESRDLWEYELNFDRETSRRIASHVWELGSTYFDYFFFDENCSYHLLSLLEIGNPELKLRDKFNLYTIPSDTVKLVLEQEGLVRKKTYRPSLSSKLEQKLFHLEVDERQKIFAYLKGKLELKDLLESGEEERKAYLLDTILDANRYQQSLKPYTPEQEQKYRNVLIARSKINFPPLPEQKPMVSPPEEGHGSGRFKFSRGESTLGGYSEFAARAAYHDFLNYDKGFVPFSTIEYFSIVLRKYDFQKNPTLEEGSLVKILSLSPLNPVASPISFFFDVGADSSMIKPDFNSQKSSQYLLAYDQGVPLAILQPMFRKQKDDYEKAYRVTNFNLEGTAGYTFSNVGSGNSFLWTFSLQLGGKGRANGYYPEGLLVAPQIAVFTGCSYGNWKVGLSAQYFGFSIYGYKDDYKVNPGIRYRSSQNTEIRLEGKLQKYYEEAQISVSLFF</sequence>
<gene>
    <name evidence="4" type="ORF">EHQ83_13055</name>
</gene>
<dbReference type="EMBL" id="RQGM01000052">
    <property type="protein sequence ID" value="TGL82864.1"/>
    <property type="molecule type" value="Genomic_DNA"/>
</dbReference>
<name>A0A6N4QZ91_9LEPT</name>